<evidence type="ECO:0000259" key="1">
    <source>
        <dbReference type="Pfam" id="PF12146"/>
    </source>
</evidence>
<dbReference type="InterPro" id="IPR029058">
    <property type="entry name" value="AB_hydrolase_fold"/>
</dbReference>
<organism evidence="2 3">
    <name type="scientific">[Lactobacillus] rogosae</name>
    <dbReference type="NCBI Taxonomy" id="706562"/>
    <lineage>
        <taxon>Bacteria</taxon>
        <taxon>Bacillati</taxon>
        <taxon>Bacillota</taxon>
        <taxon>Clostridia</taxon>
        <taxon>Lachnospirales</taxon>
        <taxon>Lachnospiraceae</taxon>
        <taxon>Lachnospira</taxon>
    </lineage>
</organism>
<evidence type="ECO:0000313" key="2">
    <source>
        <dbReference type="EMBL" id="MEQ2379058.1"/>
    </source>
</evidence>
<proteinExistence type="predicted"/>
<dbReference type="Gene3D" id="3.40.50.1820">
    <property type="entry name" value="alpha/beta hydrolase"/>
    <property type="match status" value="1"/>
</dbReference>
<dbReference type="InterPro" id="IPR022742">
    <property type="entry name" value="Hydrolase_4"/>
</dbReference>
<comment type="caution">
    <text evidence="2">The sequence shown here is derived from an EMBL/GenBank/DDBJ whole genome shotgun (WGS) entry which is preliminary data.</text>
</comment>
<name>A0ABV1BVQ0_9FIRM</name>
<reference evidence="2 3" key="1">
    <citation type="submission" date="2024-03" db="EMBL/GenBank/DDBJ databases">
        <title>Human intestinal bacterial collection.</title>
        <authorList>
            <person name="Pauvert C."/>
            <person name="Hitch T.C.A."/>
            <person name="Clavel T."/>
        </authorList>
    </citation>
    <scope>NUCLEOTIDE SEQUENCE [LARGE SCALE GENOMIC DNA]</scope>
    <source>
        <strain evidence="2 3">CLA-AA-H255</strain>
    </source>
</reference>
<feature type="domain" description="Serine aminopeptidase S33" evidence="1">
    <location>
        <begin position="33"/>
        <end position="298"/>
    </location>
</feature>
<dbReference type="InterPro" id="IPR051044">
    <property type="entry name" value="MAG_DAG_Lipase"/>
</dbReference>
<protein>
    <submittedName>
        <fullName evidence="2">Alpha/beta hydrolase</fullName>
    </submittedName>
</protein>
<dbReference type="Proteomes" id="UP001442364">
    <property type="component" value="Unassembled WGS sequence"/>
</dbReference>
<dbReference type="RefSeq" id="WP_022502571.1">
    <property type="nucleotide sequence ID" value="NZ_DAWCMB010000124.1"/>
</dbReference>
<dbReference type="EMBL" id="JBBMER010000002">
    <property type="protein sequence ID" value="MEQ2379058.1"/>
    <property type="molecule type" value="Genomic_DNA"/>
</dbReference>
<sequence>MPKEREDKQFKSSSGICNIHAVIWYPDSDVYKKPVGVIQIAHGMIDHIERFEEMAEYFTGKGFVVAGNDHLGHGDSVNSDEDLGYFAKGNHGADFLIKDMHRLTLIMKKNYPDLPYVLIGHSMGSYMSRKYASIYGDELDGVIFLGTGNQPKAVVDSGLKLAHIAKLVRGERYRSELLNTIMFGAYNKRIKDNRTANDWLTKDTKIVDEYLSDPKCSYKFTANAYIGFLNVIKYDIDKKNIAKTPDKLPVLFASGLEDPVGDYGKGVKKAFKMYTKYVDNVELYLYEDDRHELHSETDREDIFSDLYEWIEENV</sequence>
<gene>
    <name evidence="2" type="ORF">WMO14_04045</name>
</gene>
<dbReference type="Pfam" id="PF12146">
    <property type="entry name" value="Hydrolase_4"/>
    <property type="match status" value="1"/>
</dbReference>
<evidence type="ECO:0000313" key="3">
    <source>
        <dbReference type="Proteomes" id="UP001442364"/>
    </source>
</evidence>
<keyword evidence="3" id="KW-1185">Reference proteome</keyword>
<dbReference type="SUPFAM" id="SSF53474">
    <property type="entry name" value="alpha/beta-Hydrolases"/>
    <property type="match status" value="1"/>
</dbReference>
<accession>A0ABV1BVQ0</accession>
<dbReference type="GO" id="GO:0016787">
    <property type="term" value="F:hydrolase activity"/>
    <property type="evidence" value="ECO:0007669"/>
    <property type="project" value="UniProtKB-KW"/>
</dbReference>
<keyword evidence="2" id="KW-0378">Hydrolase</keyword>
<dbReference type="PANTHER" id="PTHR11614">
    <property type="entry name" value="PHOSPHOLIPASE-RELATED"/>
    <property type="match status" value="1"/>
</dbReference>